<dbReference type="AlphaFoldDB" id="A0A5E4C7I1"/>
<proteinExistence type="predicted"/>
<feature type="region of interest" description="Disordered" evidence="1">
    <location>
        <begin position="80"/>
        <end position="179"/>
    </location>
</feature>
<evidence type="ECO:0000256" key="1">
    <source>
        <dbReference type="SAM" id="MobiDB-lite"/>
    </source>
</evidence>
<protein>
    <submittedName>
        <fullName evidence="2">Uncharacterized protein</fullName>
    </submittedName>
</protein>
<reference evidence="2" key="1">
    <citation type="submission" date="2019-04" db="EMBL/GenBank/DDBJ databases">
        <authorList>
            <person name="Alioto T."/>
            <person name="Alioto T."/>
        </authorList>
    </citation>
    <scope>NUCLEOTIDE SEQUENCE [LARGE SCALE GENOMIC DNA]</scope>
</reference>
<dbReference type="EMBL" id="CABDUW010000988">
    <property type="protein sequence ID" value="VTJ77665.1"/>
    <property type="molecule type" value="Genomic_DNA"/>
</dbReference>
<evidence type="ECO:0000313" key="3">
    <source>
        <dbReference type="Proteomes" id="UP000335636"/>
    </source>
</evidence>
<keyword evidence="3" id="KW-1185">Reference proteome</keyword>
<feature type="region of interest" description="Disordered" evidence="1">
    <location>
        <begin position="45"/>
        <end position="64"/>
    </location>
</feature>
<dbReference type="Proteomes" id="UP000335636">
    <property type="component" value="Unassembled WGS sequence"/>
</dbReference>
<accession>A0A5E4C7I1</accession>
<sequence length="179" mass="18526">MRCPPKPHGRLCWRKLRPWRAAPASTLEVTSPRDCLCWTGDGQTRCPRSGMSPSPEGKGKPGTSLLSLVETWVTADGEALPHWDSPLGCAAREGVSRAPPAPPTPADSSPEDGSRAPRAALPRTSASGSAAAAVPTHCTADTRSSEKSGVLPKATQLSREELAPEADLGCAGSSPPAEG</sequence>
<name>A0A5E4C7I1_MARMO</name>
<gene>
    <name evidence="2" type="ORF">MONAX_5E027326</name>
</gene>
<organism evidence="2 3">
    <name type="scientific">Marmota monax</name>
    <name type="common">Woodchuck</name>
    <dbReference type="NCBI Taxonomy" id="9995"/>
    <lineage>
        <taxon>Eukaryota</taxon>
        <taxon>Metazoa</taxon>
        <taxon>Chordata</taxon>
        <taxon>Craniata</taxon>
        <taxon>Vertebrata</taxon>
        <taxon>Euteleostomi</taxon>
        <taxon>Mammalia</taxon>
        <taxon>Eutheria</taxon>
        <taxon>Euarchontoglires</taxon>
        <taxon>Glires</taxon>
        <taxon>Rodentia</taxon>
        <taxon>Sciuromorpha</taxon>
        <taxon>Sciuridae</taxon>
        <taxon>Xerinae</taxon>
        <taxon>Marmotini</taxon>
        <taxon>Marmota</taxon>
    </lineage>
</organism>
<comment type="caution">
    <text evidence="2">The sequence shown here is derived from an EMBL/GenBank/DDBJ whole genome shotgun (WGS) entry which is preliminary data.</text>
</comment>
<evidence type="ECO:0000313" key="2">
    <source>
        <dbReference type="EMBL" id="VTJ77665.1"/>
    </source>
</evidence>